<dbReference type="InterPro" id="IPR009078">
    <property type="entry name" value="Ferritin-like_SF"/>
</dbReference>
<comment type="caution">
    <text evidence="1">The sequence shown here is derived from an EMBL/GenBank/DDBJ whole genome shotgun (WGS) entry which is preliminary data.</text>
</comment>
<evidence type="ECO:0000313" key="1">
    <source>
        <dbReference type="EMBL" id="EYF07109.1"/>
    </source>
</evidence>
<dbReference type="CDD" id="cd00657">
    <property type="entry name" value="Ferritin_like"/>
    <property type="match status" value="1"/>
</dbReference>
<reference evidence="1 2" key="1">
    <citation type="submission" date="2013-05" db="EMBL/GenBank/DDBJ databases">
        <title>Genome assembly of Chondromyces apiculatus DSM 436.</title>
        <authorList>
            <person name="Sharma G."/>
            <person name="Khatri I."/>
            <person name="Kaur C."/>
            <person name="Mayilraj S."/>
            <person name="Subramanian S."/>
        </authorList>
    </citation>
    <scope>NUCLEOTIDE SEQUENCE [LARGE SCALE GENOMIC DNA]</scope>
    <source>
        <strain evidence="1 2">DSM 436</strain>
    </source>
</reference>
<evidence type="ECO:0008006" key="3">
    <source>
        <dbReference type="Google" id="ProtNLM"/>
    </source>
</evidence>
<name>A0A017TD16_9BACT</name>
<protein>
    <recommendedName>
        <fullName evidence="3">Ferritin-like domain-containing protein</fullName>
    </recommendedName>
</protein>
<dbReference type="AlphaFoldDB" id="A0A017TD16"/>
<evidence type="ECO:0000313" key="2">
    <source>
        <dbReference type="Proteomes" id="UP000019678"/>
    </source>
</evidence>
<dbReference type="Proteomes" id="UP000019678">
    <property type="component" value="Unassembled WGS sequence"/>
</dbReference>
<proteinExistence type="predicted"/>
<dbReference type="eggNOG" id="COG1633">
    <property type="taxonomic scope" value="Bacteria"/>
</dbReference>
<dbReference type="EMBL" id="ASRX01000011">
    <property type="protein sequence ID" value="EYF07109.1"/>
    <property type="molecule type" value="Genomic_DNA"/>
</dbReference>
<keyword evidence="2" id="KW-1185">Reference proteome</keyword>
<organism evidence="1 2">
    <name type="scientific">Chondromyces apiculatus DSM 436</name>
    <dbReference type="NCBI Taxonomy" id="1192034"/>
    <lineage>
        <taxon>Bacteria</taxon>
        <taxon>Pseudomonadati</taxon>
        <taxon>Myxococcota</taxon>
        <taxon>Polyangia</taxon>
        <taxon>Polyangiales</taxon>
        <taxon>Polyangiaceae</taxon>
        <taxon>Chondromyces</taxon>
    </lineage>
</organism>
<dbReference type="SUPFAM" id="SSF47240">
    <property type="entry name" value="Ferritin-like"/>
    <property type="match status" value="1"/>
</dbReference>
<gene>
    <name evidence="1" type="ORF">CAP_0588</name>
</gene>
<sequence length="265" mass="28387">MMDAHVLDLAHEARRLRPEVAEIDPALRVAVQRTWRGRMVNEHGSAPVFEGLAQQLRQAGAREGDVAACAVMAAEERRHGVLCGAVVEAFGGEARAKVVAGPPLPEHADVDRLEAVTRNVLSVCCLSETVAVALISAERLEMPEGALRRLLTEILADEVGHARFGWRWLAEVGPSLDGAARDRLGAYLRVAFAALERHELSHLPAGTAFPPEAAALGLCDGRAARDLFYDTVREVIVPRLEAHGLGALAAWRSRGASGARSVKAA</sequence>
<dbReference type="STRING" id="1192034.CAP_0588"/>
<accession>A0A017TD16</accession>